<dbReference type="InParanoid" id="A0A0G4FZ55"/>
<keyword evidence="2" id="KW-1133">Transmembrane helix</keyword>
<dbReference type="VEuPathDB" id="CryptoDB:Vbra_1386"/>
<reference evidence="3 4" key="1">
    <citation type="submission" date="2014-11" db="EMBL/GenBank/DDBJ databases">
        <authorList>
            <person name="Zhu J."/>
            <person name="Qi W."/>
            <person name="Song R."/>
        </authorList>
    </citation>
    <scope>NUCLEOTIDE SEQUENCE [LARGE SCALE GENOMIC DNA]</scope>
</reference>
<dbReference type="Proteomes" id="UP000041254">
    <property type="component" value="Unassembled WGS sequence"/>
</dbReference>
<feature type="transmembrane region" description="Helical" evidence="2">
    <location>
        <begin position="47"/>
        <end position="68"/>
    </location>
</feature>
<feature type="compositionally biased region" description="Low complexity" evidence="1">
    <location>
        <begin position="21"/>
        <end position="32"/>
    </location>
</feature>
<evidence type="ECO:0000256" key="2">
    <source>
        <dbReference type="SAM" id="Phobius"/>
    </source>
</evidence>
<dbReference type="AlphaFoldDB" id="A0A0G4FZ55"/>
<proteinExistence type="predicted"/>
<gene>
    <name evidence="3" type="ORF">Vbra_1386</name>
</gene>
<sequence>MEPQAENNIPPPSEHAAGDHPTPSTPANSSPPCFYPTTRHVIVVSNLLGVLLGAGAAAGGLYICLVCFGGEDDGRLFTGSKCTMTQEIGGPLSLVMGVAAMVVSSVFLYQGRRW</sequence>
<evidence type="ECO:0000313" key="3">
    <source>
        <dbReference type="EMBL" id="CEM20364.1"/>
    </source>
</evidence>
<keyword evidence="2" id="KW-0812">Transmembrane</keyword>
<organism evidence="3 4">
    <name type="scientific">Vitrella brassicaformis (strain CCMP3155)</name>
    <dbReference type="NCBI Taxonomy" id="1169540"/>
    <lineage>
        <taxon>Eukaryota</taxon>
        <taxon>Sar</taxon>
        <taxon>Alveolata</taxon>
        <taxon>Colpodellida</taxon>
        <taxon>Vitrellaceae</taxon>
        <taxon>Vitrella</taxon>
    </lineage>
</organism>
<keyword evidence="2" id="KW-0472">Membrane</keyword>
<feature type="transmembrane region" description="Helical" evidence="2">
    <location>
        <begin position="88"/>
        <end position="109"/>
    </location>
</feature>
<dbReference type="EMBL" id="CDMY01000526">
    <property type="protein sequence ID" value="CEM20364.1"/>
    <property type="molecule type" value="Genomic_DNA"/>
</dbReference>
<evidence type="ECO:0000256" key="1">
    <source>
        <dbReference type="SAM" id="MobiDB-lite"/>
    </source>
</evidence>
<protein>
    <submittedName>
        <fullName evidence="3">Uncharacterized protein</fullName>
    </submittedName>
</protein>
<keyword evidence="4" id="KW-1185">Reference proteome</keyword>
<evidence type="ECO:0000313" key="4">
    <source>
        <dbReference type="Proteomes" id="UP000041254"/>
    </source>
</evidence>
<accession>A0A0G4FZ55</accession>
<feature type="region of interest" description="Disordered" evidence="1">
    <location>
        <begin position="1"/>
        <end position="32"/>
    </location>
</feature>
<name>A0A0G4FZ55_VITBC</name>